<dbReference type="PANTHER" id="PTHR12818">
    <property type="entry name" value="TRNA (ADENINE(37)-N6)-METHYLTRANSFERASE"/>
    <property type="match status" value="1"/>
</dbReference>
<dbReference type="PANTHER" id="PTHR12818:SF0">
    <property type="entry name" value="TRNA (ADENINE(37)-N6)-METHYLTRANSFERASE"/>
    <property type="match status" value="1"/>
</dbReference>
<keyword evidence="4" id="KW-0808">Transferase</keyword>
<gene>
    <name evidence="4" type="ORF">MNBD_GAMMA17-896</name>
</gene>
<sequence>MTHTIEPIGTVHSCFKELFGIPRQPGLVKAARGWIEFYPPFNRAEAFTGLEGISHLWVTFVFHKSLNNETSLTVRPPRKEGKRMGVFATRAPNRPNQIGQSVVELERIETRNGKVTLHIKGLDLVEGTPVIDIKPYIPYVDSIPDAHGGFAHLAPEQRLQVSFSDEANRQVDLFEKQHPQLRQLISDILQYDPRPVYVRKLANKKQFGFFLYDLDVKVEIVDKGMVQVSNVVFSVQGTEHACSAP</sequence>
<dbReference type="GO" id="GO:0008168">
    <property type="term" value="F:methyltransferase activity"/>
    <property type="evidence" value="ECO:0007669"/>
    <property type="project" value="UniProtKB-KW"/>
</dbReference>
<evidence type="ECO:0000259" key="3">
    <source>
        <dbReference type="PROSITE" id="PS51668"/>
    </source>
</evidence>
<keyword evidence="4" id="KW-0489">Methyltransferase</keyword>
<dbReference type="GO" id="GO:0032259">
    <property type="term" value="P:methylation"/>
    <property type="evidence" value="ECO:0007669"/>
    <property type="project" value="UniProtKB-KW"/>
</dbReference>
<dbReference type="InterPro" id="IPR040372">
    <property type="entry name" value="YaeB-like"/>
</dbReference>
<dbReference type="Gene3D" id="3.30.2310.10">
    <property type="entry name" value="YaeB-like"/>
    <property type="match status" value="1"/>
</dbReference>
<dbReference type="Pfam" id="PF01980">
    <property type="entry name" value="TrmO_N"/>
    <property type="match status" value="1"/>
</dbReference>
<dbReference type="NCBIfam" id="TIGR00104">
    <property type="entry name" value="tRNA_TsaA"/>
    <property type="match status" value="1"/>
</dbReference>
<proteinExistence type="inferred from homology"/>
<organism evidence="4">
    <name type="scientific">hydrothermal vent metagenome</name>
    <dbReference type="NCBI Taxonomy" id="652676"/>
    <lineage>
        <taxon>unclassified sequences</taxon>
        <taxon>metagenomes</taxon>
        <taxon>ecological metagenomes</taxon>
    </lineage>
</organism>
<evidence type="ECO:0000256" key="1">
    <source>
        <dbReference type="ARBA" id="ARBA00022691"/>
    </source>
</evidence>
<dbReference type="InterPro" id="IPR041369">
    <property type="entry name" value="TrmO_C"/>
</dbReference>
<comment type="similarity">
    <text evidence="2">Belongs to the tRNA methyltransferase O family.</text>
</comment>
<evidence type="ECO:0000256" key="2">
    <source>
        <dbReference type="ARBA" id="ARBA00033753"/>
    </source>
</evidence>
<dbReference type="PROSITE" id="PS01318">
    <property type="entry name" value="TSAA_1"/>
    <property type="match status" value="1"/>
</dbReference>
<dbReference type="InterPro" id="IPR036413">
    <property type="entry name" value="YaeB-like_sf"/>
</dbReference>
<dbReference type="InterPro" id="IPR023370">
    <property type="entry name" value="TrmO-like_N"/>
</dbReference>
<name>A0A3B0Z6I8_9ZZZZ</name>
<accession>A0A3B0Z6I8</accession>
<reference evidence="4" key="1">
    <citation type="submission" date="2018-06" db="EMBL/GenBank/DDBJ databases">
        <authorList>
            <person name="Zhirakovskaya E."/>
        </authorList>
    </citation>
    <scope>NUCLEOTIDE SEQUENCE</scope>
</reference>
<dbReference type="InterPro" id="IPR023368">
    <property type="entry name" value="UPF0066_cons_site"/>
</dbReference>
<dbReference type="Pfam" id="PF18389">
    <property type="entry name" value="TrmO_C"/>
    <property type="match status" value="1"/>
</dbReference>
<keyword evidence="1" id="KW-0949">S-adenosyl-L-methionine</keyword>
<dbReference type="PROSITE" id="PS51668">
    <property type="entry name" value="TSAA_2"/>
    <property type="match status" value="1"/>
</dbReference>
<dbReference type="SUPFAM" id="SSF118196">
    <property type="entry name" value="YaeB-like"/>
    <property type="match status" value="1"/>
</dbReference>
<protein>
    <submittedName>
        <fullName evidence="4">tRNA (Adenine(37)-N6)-methyltransferase</fullName>
    </submittedName>
</protein>
<dbReference type="Gene3D" id="2.40.30.70">
    <property type="entry name" value="YaeB-like"/>
    <property type="match status" value="1"/>
</dbReference>
<dbReference type="AlphaFoldDB" id="A0A3B0Z6I8"/>
<dbReference type="CDD" id="cd09281">
    <property type="entry name" value="UPF0066"/>
    <property type="match status" value="1"/>
</dbReference>
<dbReference type="InterPro" id="IPR036414">
    <property type="entry name" value="YaeB_N_sf"/>
</dbReference>
<dbReference type="EMBL" id="UOFQ01000115">
    <property type="protein sequence ID" value="VAW88978.1"/>
    <property type="molecule type" value="Genomic_DNA"/>
</dbReference>
<evidence type="ECO:0000313" key="4">
    <source>
        <dbReference type="EMBL" id="VAW88978.1"/>
    </source>
</evidence>
<feature type="domain" description="TsaA-like" evidence="3">
    <location>
        <begin position="5"/>
        <end position="145"/>
    </location>
</feature>